<name>A0ACD4CYK9_9HYPH</name>
<evidence type="ECO:0000313" key="2">
    <source>
        <dbReference type="Proteomes" id="UP001061991"/>
    </source>
</evidence>
<geneLocation type="plasmid" evidence="1 2">
    <name>p_unnamed1</name>
</geneLocation>
<keyword evidence="1" id="KW-0614">Plasmid</keyword>
<accession>A0ACD4CYK9</accession>
<gene>
    <name evidence="1" type="ORF">N8E88_11745</name>
</gene>
<evidence type="ECO:0000313" key="1">
    <source>
        <dbReference type="EMBL" id="UXN58651.1"/>
    </source>
</evidence>
<organism evidence="1 2">
    <name type="scientific">Phyllobacterium zundukense</name>
    <dbReference type="NCBI Taxonomy" id="1867719"/>
    <lineage>
        <taxon>Bacteria</taxon>
        <taxon>Pseudomonadati</taxon>
        <taxon>Pseudomonadota</taxon>
        <taxon>Alphaproteobacteria</taxon>
        <taxon>Hyphomicrobiales</taxon>
        <taxon>Phyllobacteriaceae</taxon>
        <taxon>Phyllobacterium</taxon>
    </lineage>
</organism>
<reference evidence="1" key="1">
    <citation type="submission" date="2022-09" db="EMBL/GenBank/DDBJ databases">
        <title>Interaction between co-microsymbionts with complementary sets of symbiotic genes in legume-rhizobium systems.</title>
        <authorList>
            <person name="Safronova V."/>
            <person name="Sazanova A."/>
            <person name="Afonin A."/>
            <person name="Chirak E."/>
        </authorList>
    </citation>
    <scope>NUCLEOTIDE SEQUENCE</scope>
    <source>
        <strain evidence="1">A18/3m</strain>
    </source>
</reference>
<dbReference type="Proteomes" id="UP001061991">
    <property type="component" value="Plasmid p_unnamed1"/>
</dbReference>
<dbReference type="EMBL" id="CP104972">
    <property type="protein sequence ID" value="UXN58651.1"/>
    <property type="molecule type" value="Genomic_DNA"/>
</dbReference>
<protein>
    <submittedName>
        <fullName evidence="1">Uncharacterized protein</fullName>
    </submittedName>
</protein>
<proteinExistence type="predicted"/>
<sequence>MNDLGYFNRTAKKHILSVVAAFNGNDKAENLATMKKGPLAERATADLNGAWLPIGLKQSCDPAYKLMQDMDDVDFDDQDVDPENVDKGE</sequence>
<keyword evidence="2" id="KW-1185">Reference proteome</keyword>